<feature type="transmembrane region" description="Helical" evidence="7">
    <location>
        <begin position="287"/>
        <end position="308"/>
    </location>
</feature>
<evidence type="ECO:0000256" key="2">
    <source>
        <dbReference type="ARBA" id="ARBA00022448"/>
    </source>
</evidence>
<dbReference type="Pfam" id="PF01925">
    <property type="entry name" value="TauE"/>
    <property type="match status" value="1"/>
</dbReference>
<evidence type="ECO:0000256" key="6">
    <source>
        <dbReference type="ARBA" id="ARBA00023136"/>
    </source>
</evidence>
<feature type="transmembrane region" description="Helical" evidence="7">
    <location>
        <begin position="193"/>
        <end position="224"/>
    </location>
</feature>
<dbReference type="eggNOG" id="arCOG02050">
    <property type="taxonomic scope" value="Archaea"/>
</dbReference>
<accession>F0QUM7</accession>
<reference evidence="8 9" key="1">
    <citation type="journal article" date="2011" name="J. Bacteriol.">
        <title>Complete genome sequence of 'Vulcanisaeta moutnovskia' strain 768-28, a novel member of the hyperthermophilic crenarchaeal genus vulcanisaeta.</title>
        <authorList>
            <person name="Gumerov V.M."/>
            <person name="Mardanov A.V."/>
            <person name="Beletsky A.V."/>
            <person name="Prokofeva M.I."/>
            <person name="Bonch-Osmolovskaya E.A."/>
            <person name="Ravin N.V."/>
            <person name="Skryabin K.G."/>
        </authorList>
    </citation>
    <scope>NUCLEOTIDE SEQUENCE [LARGE SCALE GENOMIC DNA]</scope>
    <source>
        <strain evidence="8 9">768-28</strain>
    </source>
</reference>
<protein>
    <recommendedName>
        <fullName evidence="7">Probable membrane transporter protein</fullName>
    </recommendedName>
</protein>
<name>F0QUM7_VULM7</name>
<dbReference type="OrthoDB" id="26819at2157"/>
<dbReference type="PANTHER" id="PTHR30269:SF23">
    <property type="entry name" value="MEMBRANE TRANSPORTER PROTEIN YDHB-RELATED"/>
    <property type="match status" value="1"/>
</dbReference>
<evidence type="ECO:0000256" key="4">
    <source>
        <dbReference type="ARBA" id="ARBA00022692"/>
    </source>
</evidence>
<evidence type="ECO:0000256" key="5">
    <source>
        <dbReference type="ARBA" id="ARBA00022989"/>
    </source>
</evidence>
<evidence type="ECO:0000256" key="7">
    <source>
        <dbReference type="RuleBase" id="RU363041"/>
    </source>
</evidence>
<dbReference type="InterPro" id="IPR002781">
    <property type="entry name" value="TM_pro_TauE-like"/>
</dbReference>
<comment type="similarity">
    <text evidence="7">Belongs to the 4-toluene sulfonate uptake permease (TSUP) (TC 2.A.102) family.</text>
</comment>
<evidence type="ECO:0000313" key="9">
    <source>
        <dbReference type="Proteomes" id="UP000007485"/>
    </source>
</evidence>
<dbReference type="GO" id="GO:0005886">
    <property type="term" value="C:plasma membrane"/>
    <property type="evidence" value="ECO:0007669"/>
    <property type="project" value="UniProtKB-SubCell"/>
</dbReference>
<feature type="transmembrane region" description="Helical" evidence="7">
    <location>
        <begin position="66"/>
        <end position="83"/>
    </location>
</feature>
<feature type="transmembrane region" description="Helical" evidence="7">
    <location>
        <begin position="129"/>
        <end position="148"/>
    </location>
</feature>
<comment type="subcellular location">
    <subcellularLocation>
        <location evidence="1 7">Cell membrane</location>
        <topology evidence="1 7">Multi-pass membrane protein</topology>
    </subcellularLocation>
</comment>
<dbReference type="InterPro" id="IPR052017">
    <property type="entry name" value="TSUP"/>
</dbReference>
<dbReference type="HOGENOM" id="CLU_045498_5_2_2"/>
<organism evidence="8 9">
    <name type="scientific">Vulcanisaeta moutnovskia (strain 768-28)</name>
    <dbReference type="NCBI Taxonomy" id="985053"/>
    <lineage>
        <taxon>Archaea</taxon>
        <taxon>Thermoproteota</taxon>
        <taxon>Thermoprotei</taxon>
        <taxon>Thermoproteales</taxon>
        <taxon>Thermoproteaceae</taxon>
        <taxon>Vulcanisaeta</taxon>
    </lineage>
</organism>
<sequence length="316" mass="33882">MLNTYPLLVGTTLYIGASNAQWDFVVFCITMLVICIIIGFLAALAGVGGAVLFTPIMMAFTAINTDVIRTTGLAIATVGSLIASRQYLSKGLANFNAIILTAVPYTVSSILGAVLGLEITRSFGNVGVASIRLGLAALMLFIVGLFLWRGRQVDIPNSVNKVDRIARIFQLENARYYEESLRTVVTYKAVNTVWGLLCFIGVGLVSGMFGVGAGWAIVPVYNLVMYLPLKVAAATSKVLIAIGDTGALWVYINSGALVFPFLAPCVIGMVLGTELGVRVMPKAKIPIIRWVIIAVMLITSVRLFQQAIPILMGWSP</sequence>
<feature type="transmembrane region" description="Helical" evidence="7">
    <location>
        <begin position="24"/>
        <end position="54"/>
    </location>
</feature>
<evidence type="ECO:0000313" key="8">
    <source>
        <dbReference type="EMBL" id="ADY00688.1"/>
    </source>
</evidence>
<keyword evidence="5 7" id="KW-1133">Transmembrane helix</keyword>
<keyword evidence="2" id="KW-0813">Transport</keyword>
<gene>
    <name evidence="8" type="ordered locus">VMUT_0477</name>
</gene>
<keyword evidence="3 7" id="KW-1003">Cell membrane</keyword>
<keyword evidence="9" id="KW-1185">Reference proteome</keyword>
<dbReference type="Proteomes" id="UP000007485">
    <property type="component" value="Chromosome"/>
</dbReference>
<dbReference type="KEGG" id="vmo:VMUT_0477"/>
<dbReference type="EMBL" id="CP002529">
    <property type="protein sequence ID" value="ADY00688.1"/>
    <property type="molecule type" value="Genomic_DNA"/>
</dbReference>
<keyword evidence="6 7" id="KW-0472">Membrane</keyword>
<feature type="transmembrane region" description="Helical" evidence="7">
    <location>
        <begin position="95"/>
        <end position="117"/>
    </location>
</feature>
<proteinExistence type="inferred from homology"/>
<dbReference type="AlphaFoldDB" id="F0QUM7"/>
<dbReference type="PANTHER" id="PTHR30269">
    <property type="entry name" value="TRANSMEMBRANE PROTEIN YFCA"/>
    <property type="match status" value="1"/>
</dbReference>
<evidence type="ECO:0000256" key="3">
    <source>
        <dbReference type="ARBA" id="ARBA00022475"/>
    </source>
</evidence>
<feature type="transmembrane region" description="Helical" evidence="7">
    <location>
        <begin position="231"/>
        <end position="252"/>
    </location>
</feature>
<dbReference type="STRING" id="985053.VMUT_0477"/>
<keyword evidence="4 7" id="KW-0812">Transmembrane</keyword>
<feature type="transmembrane region" description="Helical" evidence="7">
    <location>
        <begin position="258"/>
        <end position="275"/>
    </location>
</feature>
<evidence type="ECO:0000256" key="1">
    <source>
        <dbReference type="ARBA" id="ARBA00004651"/>
    </source>
</evidence>